<organism evidence="3 4">
    <name type="scientific">Rhodococcoides kroppenstedtii</name>
    <dbReference type="NCBI Taxonomy" id="293050"/>
    <lineage>
        <taxon>Bacteria</taxon>
        <taxon>Bacillati</taxon>
        <taxon>Actinomycetota</taxon>
        <taxon>Actinomycetes</taxon>
        <taxon>Mycobacteriales</taxon>
        <taxon>Nocardiaceae</taxon>
        <taxon>Rhodococcoides</taxon>
    </lineage>
</organism>
<evidence type="ECO:0000313" key="3">
    <source>
        <dbReference type="EMBL" id="SFA56852.1"/>
    </source>
</evidence>
<dbReference type="SUPFAM" id="SSF56281">
    <property type="entry name" value="Metallo-hydrolase/oxidoreductase"/>
    <property type="match status" value="1"/>
</dbReference>
<feature type="domain" description="Metallo-beta-lactamase" evidence="2">
    <location>
        <begin position="117"/>
        <end position="318"/>
    </location>
</feature>
<gene>
    <name evidence="3" type="ORF">SAMN05444374_11117</name>
</gene>
<dbReference type="Proteomes" id="UP000182054">
    <property type="component" value="Unassembled WGS sequence"/>
</dbReference>
<proteinExistence type="predicted"/>
<dbReference type="PANTHER" id="PTHR15032">
    <property type="entry name" value="N-ACYL-PHOSPHATIDYLETHANOLAMINE-HYDROLYZING PHOSPHOLIPASE D"/>
    <property type="match status" value="1"/>
</dbReference>
<dbReference type="PANTHER" id="PTHR15032:SF4">
    <property type="entry name" value="N-ACYL-PHOSPHATIDYLETHANOLAMINE-HYDROLYZING PHOSPHOLIPASE D"/>
    <property type="match status" value="1"/>
</dbReference>
<dbReference type="InterPro" id="IPR024884">
    <property type="entry name" value="NAPE-PLD"/>
</dbReference>
<dbReference type="GO" id="GO:0070290">
    <property type="term" value="F:N-acylphosphatidylethanolamine-specific phospholipase D activity"/>
    <property type="evidence" value="ECO:0007669"/>
    <property type="project" value="InterPro"/>
</dbReference>
<reference evidence="3 4" key="1">
    <citation type="submission" date="2016-10" db="EMBL/GenBank/DDBJ databases">
        <authorList>
            <person name="de Groot N.N."/>
        </authorList>
    </citation>
    <scope>NUCLEOTIDE SEQUENCE [LARGE SCALE GENOMIC DNA]</scope>
    <source>
        <strain evidence="3 4">DSM 44908</strain>
    </source>
</reference>
<protein>
    <submittedName>
        <fullName evidence="3">L-ascorbate metabolism protein UlaG, beta-lactamase superfamily</fullName>
    </submittedName>
</protein>
<evidence type="ECO:0000313" key="4">
    <source>
        <dbReference type="Proteomes" id="UP000182054"/>
    </source>
</evidence>
<name>A0A1I0TYJ5_9NOCA</name>
<dbReference type="GO" id="GO:0008270">
    <property type="term" value="F:zinc ion binding"/>
    <property type="evidence" value="ECO:0007669"/>
    <property type="project" value="InterPro"/>
</dbReference>
<dbReference type="PIRSF" id="PIRSF038896">
    <property type="entry name" value="NAPE-PLD"/>
    <property type="match status" value="1"/>
</dbReference>
<dbReference type="InterPro" id="IPR001279">
    <property type="entry name" value="Metallo-B-lactamas"/>
</dbReference>
<dbReference type="Pfam" id="PF12706">
    <property type="entry name" value="Lactamase_B_2"/>
    <property type="match status" value="1"/>
</dbReference>
<dbReference type="InterPro" id="IPR036866">
    <property type="entry name" value="RibonucZ/Hydroxyglut_hydro"/>
</dbReference>
<dbReference type="EMBL" id="FOJN01000011">
    <property type="protein sequence ID" value="SFA56852.1"/>
    <property type="molecule type" value="Genomic_DNA"/>
</dbReference>
<feature type="chain" id="PRO_5010311387" evidence="1">
    <location>
        <begin position="23"/>
        <end position="369"/>
    </location>
</feature>
<feature type="signal peptide" evidence="1">
    <location>
        <begin position="1"/>
        <end position="22"/>
    </location>
</feature>
<accession>A0A1I0TYJ5</accession>
<dbReference type="RefSeq" id="WP_068365208.1">
    <property type="nucleotide sequence ID" value="NZ_FOJN01000011.1"/>
</dbReference>
<dbReference type="GeneID" id="85486597"/>
<evidence type="ECO:0000256" key="1">
    <source>
        <dbReference type="SAM" id="SignalP"/>
    </source>
</evidence>
<dbReference type="Gene3D" id="3.60.15.10">
    <property type="entry name" value="Ribonuclease Z/Hydroxyacylglutathione hydrolase-like"/>
    <property type="match status" value="1"/>
</dbReference>
<dbReference type="AlphaFoldDB" id="A0A1I0TYJ5"/>
<sequence length="369" mass="39816">MRIATAVAAAVAAAGAAWVASAARGVPSSLGASRAAVRPYAAASSHYRDGRFHNTAPASVVDPAEQASIGMAMLRRGDRGKPPRPVPLATPLAPADAADLAATWFGHSSVIVEIDGRRVLTDPVWSRRVSPSRVVGPSRLHPVPVALEALPPIDAILISHDHYDHLDRDTVTTLVRTQQAPFLVPLGVGAHLRRWAVPEDRIVELDWNDGSAVAGLRITCLEARHFSGRTFARDTTQWASWSVVGPEHRAFFGGDTGYTEAFGDIGSRLGPFDLTLLPIGAYDVRWPDIHMNPEEAVRAHADLQGGRSDVGVLLPVHWGTFDLAFHSWAEPVERLLAAADPVSTPVVVPMVGQRVDLIRPQPGRRWWTT</sequence>
<keyword evidence="1" id="KW-0732">Signal</keyword>
<evidence type="ECO:0000259" key="2">
    <source>
        <dbReference type="Pfam" id="PF12706"/>
    </source>
</evidence>
<dbReference type="GO" id="GO:0005737">
    <property type="term" value="C:cytoplasm"/>
    <property type="evidence" value="ECO:0007669"/>
    <property type="project" value="TreeGrafter"/>
</dbReference>